<name>A0A0F9U1U9_9ZZZZ</name>
<organism evidence="1">
    <name type="scientific">marine sediment metagenome</name>
    <dbReference type="NCBI Taxonomy" id="412755"/>
    <lineage>
        <taxon>unclassified sequences</taxon>
        <taxon>metagenomes</taxon>
        <taxon>ecological metagenomes</taxon>
    </lineage>
</organism>
<protein>
    <submittedName>
        <fullName evidence="1">Uncharacterized protein</fullName>
    </submittedName>
</protein>
<dbReference type="AlphaFoldDB" id="A0A0F9U1U9"/>
<sequence length="259" mass="29652">MADTRGFNNFPQFPNFDKKIRLNREQTIQYAAQKLAPIPYWKLMKATQPVAPVDLDPELPPTLPPRVVDAPDIDPVNFLLPTDLERKAYPKPPDEAFEPVDQFSRPDFFREALHDQRVYRPYLIFGFVDDTVKADLTKFGKDRNHDGTMKLGRYMLEERALQIESGDLFLWRRQLMEVIERKEIDQMGVSAYWQNLEIKYISFRGDSSDLEIPDLDNLSGIIGVPQSMITRTDGSKIIIGSLDDLSGVLEEAAKGLDSC</sequence>
<accession>A0A0F9U1U9</accession>
<evidence type="ECO:0000313" key="1">
    <source>
        <dbReference type="EMBL" id="KKN55286.1"/>
    </source>
</evidence>
<reference evidence="1" key="1">
    <citation type="journal article" date="2015" name="Nature">
        <title>Complex archaea that bridge the gap between prokaryotes and eukaryotes.</title>
        <authorList>
            <person name="Spang A."/>
            <person name="Saw J.H."/>
            <person name="Jorgensen S.L."/>
            <person name="Zaremba-Niedzwiedzka K."/>
            <person name="Martijn J."/>
            <person name="Lind A.E."/>
            <person name="van Eijk R."/>
            <person name="Schleper C."/>
            <person name="Guy L."/>
            <person name="Ettema T.J."/>
        </authorList>
    </citation>
    <scope>NUCLEOTIDE SEQUENCE</scope>
</reference>
<gene>
    <name evidence="1" type="ORF">LCGC14_0583770</name>
</gene>
<dbReference type="EMBL" id="LAZR01000891">
    <property type="protein sequence ID" value="KKN55286.1"/>
    <property type="molecule type" value="Genomic_DNA"/>
</dbReference>
<comment type="caution">
    <text evidence="1">The sequence shown here is derived from an EMBL/GenBank/DDBJ whole genome shotgun (WGS) entry which is preliminary data.</text>
</comment>
<proteinExistence type="predicted"/>